<reference evidence="3" key="3">
    <citation type="submission" date="2025-09" db="UniProtKB">
        <authorList>
            <consortium name="Ensembl"/>
        </authorList>
    </citation>
    <scope>IDENTIFICATION</scope>
</reference>
<feature type="domain" description="C-type lectin" evidence="2">
    <location>
        <begin position="21"/>
        <end position="131"/>
    </location>
</feature>
<feature type="signal peptide" evidence="1">
    <location>
        <begin position="1"/>
        <end position="17"/>
    </location>
</feature>
<reference evidence="3" key="2">
    <citation type="submission" date="2025-08" db="UniProtKB">
        <authorList>
            <consortium name="Ensembl"/>
        </authorList>
    </citation>
    <scope>IDENTIFICATION</scope>
</reference>
<reference evidence="3" key="1">
    <citation type="submission" date="2020-06" db="EMBL/GenBank/DDBJ databases">
        <authorList>
            <consortium name="Wellcome Sanger Institute Data Sharing"/>
        </authorList>
    </citation>
    <scope>NUCLEOTIDE SEQUENCE [LARGE SCALE GENOMIC DNA]</scope>
</reference>
<proteinExistence type="predicted"/>
<dbReference type="PANTHER" id="PTHR45784">
    <property type="entry name" value="C-TYPE LECTIN DOMAIN FAMILY 20 MEMBER A-RELATED"/>
    <property type="match status" value="1"/>
</dbReference>
<keyword evidence="1" id="KW-0732">Signal</keyword>
<dbReference type="Gene3D" id="3.10.100.10">
    <property type="entry name" value="Mannose-Binding Protein A, subunit A"/>
    <property type="match status" value="1"/>
</dbReference>
<organism evidence="3 4">
    <name type="scientific">Gouania willdenowi</name>
    <name type="common">Blunt-snouted clingfish</name>
    <name type="synonym">Lepadogaster willdenowi</name>
    <dbReference type="NCBI Taxonomy" id="441366"/>
    <lineage>
        <taxon>Eukaryota</taxon>
        <taxon>Metazoa</taxon>
        <taxon>Chordata</taxon>
        <taxon>Craniata</taxon>
        <taxon>Vertebrata</taxon>
        <taxon>Euteleostomi</taxon>
        <taxon>Actinopterygii</taxon>
        <taxon>Neopterygii</taxon>
        <taxon>Teleostei</taxon>
        <taxon>Neoteleostei</taxon>
        <taxon>Acanthomorphata</taxon>
        <taxon>Ovalentaria</taxon>
        <taxon>Blenniimorphae</taxon>
        <taxon>Blenniiformes</taxon>
        <taxon>Gobiesocoidei</taxon>
        <taxon>Gobiesocidae</taxon>
        <taxon>Gobiesocinae</taxon>
        <taxon>Gouania</taxon>
    </lineage>
</organism>
<dbReference type="Pfam" id="PF00059">
    <property type="entry name" value="Lectin_C"/>
    <property type="match status" value="1"/>
</dbReference>
<evidence type="ECO:0000256" key="1">
    <source>
        <dbReference type="SAM" id="SignalP"/>
    </source>
</evidence>
<dbReference type="Ensembl" id="ENSGWIT00000027767.1">
    <property type="protein sequence ID" value="ENSGWIP00000025409.1"/>
    <property type="gene ID" value="ENSGWIG00000013407.1"/>
</dbReference>
<dbReference type="PANTHER" id="PTHR45784:SF3">
    <property type="entry name" value="C-TYPE LECTIN DOMAIN FAMILY 4 MEMBER K-LIKE-RELATED"/>
    <property type="match status" value="1"/>
</dbReference>
<dbReference type="InterPro" id="IPR016186">
    <property type="entry name" value="C-type_lectin-like/link_sf"/>
</dbReference>
<evidence type="ECO:0000313" key="3">
    <source>
        <dbReference type="Ensembl" id="ENSGWIP00000025409.1"/>
    </source>
</evidence>
<keyword evidence="4" id="KW-1185">Reference proteome</keyword>
<feature type="chain" id="PRO_5034699441" description="C-type lectin domain-containing protein" evidence="1">
    <location>
        <begin position="18"/>
        <end position="137"/>
    </location>
</feature>
<dbReference type="InterPro" id="IPR016187">
    <property type="entry name" value="CTDL_fold"/>
</dbReference>
<accession>A0A8C5ESJ5</accession>
<name>A0A8C5ESJ5_GOUWI</name>
<protein>
    <recommendedName>
        <fullName evidence="2">C-type lectin domain-containing protein</fullName>
    </recommendedName>
</protein>
<dbReference type="PROSITE" id="PS50041">
    <property type="entry name" value="C_TYPE_LECTIN_2"/>
    <property type="match status" value="1"/>
</dbReference>
<dbReference type="SMART" id="SM00034">
    <property type="entry name" value="CLECT"/>
    <property type="match status" value="1"/>
</dbReference>
<dbReference type="AlphaFoldDB" id="A0A8C5ESJ5"/>
<dbReference type="SUPFAM" id="SSF56436">
    <property type="entry name" value="C-type lectin-like"/>
    <property type="match status" value="1"/>
</dbReference>
<dbReference type="Proteomes" id="UP000694680">
    <property type="component" value="Chromosome 11"/>
</dbReference>
<sequence length="137" mass="16265">MLFLCPLGLSLCLSTNTFREYHFIKILKNWAEAQRYCRKYVDDLAAVEDQNKNQKLLRTLTEQGLYVWIGLQEETRKWKWAKDNEDYYEGVDFNKWKSNKPRRLRNICVGMLSDGLWLDESCKELHPPVCWNGNGGR</sequence>
<dbReference type="InterPro" id="IPR001304">
    <property type="entry name" value="C-type_lectin-like"/>
</dbReference>
<evidence type="ECO:0000313" key="4">
    <source>
        <dbReference type="Proteomes" id="UP000694680"/>
    </source>
</evidence>
<evidence type="ECO:0000259" key="2">
    <source>
        <dbReference type="PROSITE" id="PS50041"/>
    </source>
</evidence>